<accession>A0ACC0JVK8</accession>
<keyword evidence="2" id="KW-1185">Reference proteome</keyword>
<evidence type="ECO:0000313" key="1">
    <source>
        <dbReference type="EMBL" id="KAI8428225.1"/>
    </source>
</evidence>
<proteinExistence type="predicted"/>
<evidence type="ECO:0000313" key="2">
    <source>
        <dbReference type="Proteomes" id="UP001064048"/>
    </source>
</evidence>
<reference evidence="1 2" key="1">
    <citation type="journal article" date="2022" name="Genome Biol. Evol.">
        <title>The Spruce Budworm Genome: Reconstructing the Evolutionary History of Antifreeze Proteins.</title>
        <authorList>
            <person name="Beliveau C."/>
            <person name="Gagne P."/>
            <person name="Picq S."/>
            <person name="Vernygora O."/>
            <person name="Keeling C.I."/>
            <person name="Pinkney K."/>
            <person name="Doucet D."/>
            <person name="Wen F."/>
            <person name="Johnston J.S."/>
            <person name="Maaroufi H."/>
            <person name="Boyle B."/>
            <person name="Laroche J."/>
            <person name="Dewar K."/>
            <person name="Juretic N."/>
            <person name="Blackburn G."/>
            <person name="Nisole A."/>
            <person name="Brunet B."/>
            <person name="Brandao M."/>
            <person name="Lumley L."/>
            <person name="Duan J."/>
            <person name="Quan G."/>
            <person name="Lucarotti C.J."/>
            <person name="Roe A.D."/>
            <person name="Sperling F.A.H."/>
            <person name="Levesque R.C."/>
            <person name="Cusson M."/>
        </authorList>
    </citation>
    <scope>NUCLEOTIDE SEQUENCE [LARGE SCALE GENOMIC DNA]</scope>
    <source>
        <strain evidence="1">Glfc:IPQL:Cfum</strain>
    </source>
</reference>
<name>A0ACC0JVK8_CHOFU</name>
<protein>
    <submittedName>
        <fullName evidence="1">Uncharacterized protein</fullName>
    </submittedName>
</protein>
<organism evidence="1 2">
    <name type="scientific">Choristoneura fumiferana</name>
    <name type="common">Spruce budworm moth</name>
    <name type="synonym">Archips fumiferana</name>
    <dbReference type="NCBI Taxonomy" id="7141"/>
    <lineage>
        <taxon>Eukaryota</taxon>
        <taxon>Metazoa</taxon>
        <taxon>Ecdysozoa</taxon>
        <taxon>Arthropoda</taxon>
        <taxon>Hexapoda</taxon>
        <taxon>Insecta</taxon>
        <taxon>Pterygota</taxon>
        <taxon>Neoptera</taxon>
        <taxon>Endopterygota</taxon>
        <taxon>Lepidoptera</taxon>
        <taxon>Glossata</taxon>
        <taxon>Ditrysia</taxon>
        <taxon>Tortricoidea</taxon>
        <taxon>Tortricidae</taxon>
        <taxon>Tortricinae</taxon>
        <taxon>Choristoneura</taxon>
    </lineage>
</organism>
<dbReference type="Proteomes" id="UP001064048">
    <property type="component" value="Chromosome 3"/>
</dbReference>
<sequence length="485" mass="54526">MARSKNIIGRKPLKGHSAENMLRALILHRQGHSIRKAAKQCNVMYSTLNRYIKKYEKISIEELKNQRLMPNYKVNQIFTVQEEAELTAFIKESAKTKALSTIEVRKAAYEMAAVNDIETPENWKREEMAGVEWLRSFKIRNFGPEKPEEPVVNVSAIEEVMKELIDNKVCSADKKSSTSGVKDKIAMPDPNLEREDSNLLTETLKVNPIESVTNNRDTVEVHTNVSNVMSDLEVCKTGAIAIDEDKTSEINIQNETEPESSDESSSLDSLSDKEDAEDEASATVWSYFEREAGARARCVVCRAVVARSDLKVHLKVNHPKLVAEVDLGSDDEASDSQEDVYTEIVYLEEEQNAKKHKSTPKPKLKSDPYIERPEPRKRQVSSSSDEVPLKRKKNKTDDKQPDNNDEIEQFGKYVTCLLKKIPAAACMELQAEIINLIMKKQLELKRNETSVLAGDKMAETAGDSKAEFESTPSTSSININNGATE</sequence>
<gene>
    <name evidence="1" type="ORF">MSG28_002448</name>
</gene>
<dbReference type="EMBL" id="CM046103">
    <property type="protein sequence ID" value="KAI8428225.1"/>
    <property type="molecule type" value="Genomic_DNA"/>
</dbReference>
<comment type="caution">
    <text evidence="1">The sequence shown here is derived from an EMBL/GenBank/DDBJ whole genome shotgun (WGS) entry which is preliminary data.</text>
</comment>